<evidence type="ECO:0000256" key="3">
    <source>
        <dbReference type="ARBA" id="ARBA00016197"/>
    </source>
</evidence>
<keyword evidence="4" id="KW-0809">Transit peptide</keyword>
<name>A0A3M7LVA6_9PLEO</name>
<evidence type="ECO:0000256" key="6">
    <source>
        <dbReference type="ARBA" id="ARBA00031849"/>
    </source>
</evidence>
<keyword evidence="7" id="KW-0808">Transferase</keyword>
<keyword evidence="5" id="KW-0496">Mitochondrion</keyword>
<dbReference type="AlphaFoldDB" id="A0A3M7LVA6"/>
<keyword evidence="8" id="KW-1185">Reference proteome</keyword>
<evidence type="ECO:0000256" key="5">
    <source>
        <dbReference type="ARBA" id="ARBA00023128"/>
    </source>
</evidence>
<evidence type="ECO:0000256" key="2">
    <source>
        <dbReference type="ARBA" id="ARBA00005543"/>
    </source>
</evidence>
<reference evidence="7 8" key="1">
    <citation type="journal article" date="2014" name="PLoS ONE">
        <title>De novo Genome Assembly of the Fungal Plant Pathogen Pyrenophora semeniperda.</title>
        <authorList>
            <person name="Soliai M.M."/>
            <person name="Meyer S.E."/>
            <person name="Udall J.A."/>
            <person name="Elzinga D.E."/>
            <person name="Hermansen R.A."/>
            <person name="Bodily P.M."/>
            <person name="Hart A.A."/>
            <person name="Coleman C.E."/>
        </authorList>
    </citation>
    <scope>NUCLEOTIDE SEQUENCE [LARGE SCALE GENOMIC DNA]</scope>
    <source>
        <strain evidence="7 8">CCB06</strain>
        <tissue evidence="7">Mycelium</tissue>
    </source>
</reference>
<comment type="subcellular location">
    <subcellularLocation>
        <location evidence="1">Mitochondrion</location>
    </subcellularLocation>
</comment>
<dbReference type="InterPro" id="IPR011009">
    <property type="entry name" value="Kinase-like_dom_sf"/>
</dbReference>
<evidence type="ECO:0000313" key="8">
    <source>
        <dbReference type="Proteomes" id="UP000265663"/>
    </source>
</evidence>
<protein>
    <recommendedName>
        <fullName evidence="3">Altered inheritance of mitochondria protein 9, mitochondrial</fullName>
    </recommendedName>
    <alternativeName>
        <fullName evidence="6">Found in mitochondrial proteome protein 29</fullName>
    </alternativeName>
</protein>
<gene>
    <name evidence="7" type="ORF">GMOD_00005149</name>
</gene>
<sequence length="389" mass="45110">MDFARTVLDIPAPKVLSWSGEAENSVESEYILMEEVTGDKLSDVWFQMELDDKLKVVNDVVDLQRKFTSVAFNRYGNLYFAKDAYPGCVKVEITGDLSQSSKDMTNNRFVIGPVVDPTFWLQERASMNIDRGPSQRTPAAHIALYKQFLAVSEYILPRGNQFRATLMHPNYHTDHIYVQKGRITGLVDWHGAWIAPLFLQAECPNLVRYTGELMLEFPEGYSALDDADRLRIRTQAERSILLRVYQTALEKTNPVLHAASQVPQARVRDQIVSFSKYSWDDGILLFRQALIWVARHWDEYNTNIPCPIGFTPEEFAAHLRDGQGFNESQEFWDEIREEWMQPDGWIWNDLYEPTMEYLRVHRKDLLATSTGSELVMMEKILRWIDTKPE</sequence>
<dbReference type="PANTHER" id="PTHR36091">
    <property type="entry name" value="ALTERED INHERITANCE OF MITOCHONDRIA PROTEIN 9, MITOCHONDRIAL"/>
    <property type="match status" value="1"/>
</dbReference>
<organism evidence="7 8">
    <name type="scientific">Pyrenophora seminiperda CCB06</name>
    <dbReference type="NCBI Taxonomy" id="1302712"/>
    <lineage>
        <taxon>Eukaryota</taxon>
        <taxon>Fungi</taxon>
        <taxon>Dikarya</taxon>
        <taxon>Ascomycota</taxon>
        <taxon>Pezizomycotina</taxon>
        <taxon>Dothideomycetes</taxon>
        <taxon>Pleosporomycetidae</taxon>
        <taxon>Pleosporales</taxon>
        <taxon>Pleosporineae</taxon>
        <taxon>Pleosporaceae</taxon>
        <taxon>Pyrenophora</taxon>
    </lineage>
</organism>
<dbReference type="Proteomes" id="UP000265663">
    <property type="component" value="Unassembled WGS sequence"/>
</dbReference>
<dbReference type="EMBL" id="KE747806">
    <property type="protein sequence ID" value="RMZ66082.1"/>
    <property type="molecule type" value="Genomic_DNA"/>
</dbReference>
<comment type="similarity">
    <text evidence="2">Belongs to the AIM9 family.</text>
</comment>
<dbReference type="GO" id="GO:0016740">
    <property type="term" value="F:transferase activity"/>
    <property type="evidence" value="ECO:0007669"/>
    <property type="project" value="UniProtKB-KW"/>
</dbReference>
<dbReference type="OrthoDB" id="2968323at2759"/>
<proteinExistence type="inferred from homology"/>
<evidence type="ECO:0000256" key="1">
    <source>
        <dbReference type="ARBA" id="ARBA00004173"/>
    </source>
</evidence>
<accession>A0A3M7LVA6</accession>
<dbReference type="PANTHER" id="PTHR36091:SF1">
    <property type="entry name" value="ALTERED INHERITANCE OF MITOCHONDRIA PROTEIN 9, MITOCHONDRIAL"/>
    <property type="match status" value="1"/>
</dbReference>
<evidence type="ECO:0000256" key="4">
    <source>
        <dbReference type="ARBA" id="ARBA00022946"/>
    </source>
</evidence>
<evidence type="ECO:0000313" key="7">
    <source>
        <dbReference type="EMBL" id="RMZ66082.1"/>
    </source>
</evidence>
<dbReference type="InterPro" id="IPR051035">
    <property type="entry name" value="Mito_inheritance_9"/>
</dbReference>
<dbReference type="SUPFAM" id="SSF56112">
    <property type="entry name" value="Protein kinase-like (PK-like)"/>
    <property type="match status" value="1"/>
</dbReference>
<dbReference type="GO" id="GO:0005739">
    <property type="term" value="C:mitochondrion"/>
    <property type="evidence" value="ECO:0007669"/>
    <property type="project" value="UniProtKB-SubCell"/>
</dbReference>